<evidence type="ECO:0000313" key="10">
    <source>
        <dbReference type="Proteomes" id="UP000245998"/>
    </source>
</evidence>
<dbReference type="Gene3D" id="3.90.180.10">
    <property type="entry name" value="Medium-chain alcohol dehydrogenases, catalytic domain"/>
    <property type="match status" value="1"/>
</dbReference>
<comment type="caution">
    <text evidence="9">The sequence shown here is derived from an EMBL/GenBank/DDBJ whole genome shotgun (WGS) entry which is preliminary data.</text>
</comment>
<keyword evidence="7" id="KW-0472">Membrane</keyword>
<evidence type="ECO:0000256" key="5">
    <source>
        <dbReference type="ARBA" id="ARBA00023027"/>
    </source>
</evidence>
<gene>
    <name evidence="9" type="ORF">DCC39_18445</name>
</gene>
<evidence type="ECO:0000256" key="2">
    <source>
        <dbReference type="ARBA" id="ARBA00022723"/>
    </source>
</evidence>
<proteinExistence type="inferred from homology"/>
<keyword evidence="3 6" id="KW-0862">Zinc</keyword>
<evidence type="ECO:0000313" key="9">
    <source>
        <dbReference type="EMBL" id="PWA04987.1"/>
    </source>
</evidence>
<dbReference type="InterPro" id="IPR011032">
    <property type="entry name" value="GroES-like_sf"/>
</dbReference>
<evidence type="ECO:0000259" key="8">
    <source>
        <dbReference type="SMART" id="SM00829"/>
    </source>
</evidence>
<keyword evidence="4" id="KW-0560">Oxidoreductase</keyword>
<keyword evidence="7" id="KW-0812">Transmembrane</keyword>
<dbReference type="InterPro" id="IPR002328">
    <property type="entry name" value="ADH_Zn_CS"/>
</dbReference>
<feature type="transmembrane region" description="Helical" evidence="7">
    <location>
        <begin position="171"/>
        <end position="191"/>
    </location>
</feature>
<dbReference type="EMBL" id="QCZG01000080">
    <property type="protein sequence ID" value="PWA04987.1"/>
    <property type="molecule type" value="Genomic_DNA"/>
</dbReference>
<feature type="transmembrane region" description="Helical" evidence="7">
    <location>
        <begin position="197"/>
        <end position="223"/>
    </location>
</feature>
<dbReference type="SMART" id="SM00829">
    <property type="entry name" value="PKS_ER"/>
    <property type="match status" value="1"/>
</dbReference>
<dbReference type="GO" id="GO:0008270">
    <property type="term" value="F:zinc ion binding"/>
    <property type="evidence" value="ECO:0007669"/>
    <property type="project" value="InterPro"/>
</dbReference>
<dbReference type="PANTHER" id="PTHR43880">
    <property type="entry name" value="ALCOHOL DEHYDROGENASE"/>
    <property type="match status" value="1"/>
</dbReference>
<comment type="cofactor">
    <cofactor evidence="1 6">
        <name>Zn(2+)</name>
        <dbReference type="ChEBI" id="CHEBI:29105"/>
    </cofactor>
</comment>
<dbReference type="RefSeq" id="WP_116556352.1">
    <property type="nucleotide sequence ID" value="NZ_QCZG01000080.1"/>
</dbReference>
<dbReference type="OrthoDB" id="9806940at2"/>
<keyword evidence="5" id="KW-0520">NAD</keyword>
<dbReference type="Pfam" id="PF00107">
    <property type="entry name" value="ADH_zinc_N"/>
    <property type="match status" value="1"/>
</dbReference>
<dbReference type="InterPro" id="IPR013154">
    <property type="entry name" value="ADH-like_N"/>
</dbReference>
<dbReference type="PANTHER" id="PTHR43880:SF12">
    <property type="entry name" value="ALCOHOL DEHYDROGENASE CLASS-3"/>
    <property type="match status" value="1"/>
</dbReference>
<dbReference type="SUPFAM" id="SSF50129">
    <property type="entry name" value="GroES-like"/>
    <property type="match status" value="2"/>
</dbReference>
<comment type="similarity">
    <text evidence="6">Belongs to the zinc-containing alcohol dehydrogenase family.</text>
</comment>
<reference evidence="9 10" key="1">
    <citation type="submission" date="2018-04" db="EMBL/GenBank/DDBJ databases">
        <title>Camelliibacillus theae gen. nov., sp. nov., isolated from Pu'er tea.</title>
        <authorList>
            <person name="Niu L."/>
        </authorList>
    </citation>
    <scope>NUCLEOTIDE SEQUENCE [LARGE SCALE GENOMIC DNA]</scope>
    <source>
        <strain evidence="9 10">T8</strain>
    </source>
</reference>
<organism evidence="9 10">
    <name type="scientific">Pueribacillus theae</name>
    <dbReference type="NCBI Taxonomy" id="2171751"/>
    <lineage>
        <taxon>Bacteria</taxon>
        <taxon>Bacillati</taxon>
        <taxon>Bacillota</taxon>
        <taxon>Bacilli</taxon>
        <taxon>Bacillales</taxon>
        <taxon>Bacillaceae</taxon>
        <taxon>Pueribacillus</taxon>
    </lineage>
</organism>
<dbReference type="FunFam" id="3.40.50.720:FF:000003">
    <property type="entry name" value="S-(hydroxymethyl)glutathione dehydrogenase"/>
    <property type="match status" value="1"/>
</dbReference>
<dbReference type="Proteomes" id="UP000245998">
    <property type="component" value="Unassembled WGS sequence"/>
</dbReference>
<keyword evidence="7" id="KW-1133">Transmembrane helix</keyword>
<evidence type="ECO:0000256" key="7">
    <source>
        <dbReference type="SAM" id="Phobius"/>
    </source>
</evidence>
<sequence>MRIKSAVLHKSGAATPYAESKPIKIESLELDPPDQGEVLVQIKAASLCHSDLSVIDGSRPRPLPMALGHEASGVVVEAGEGVNDLVPGDHVVCVFVPSCGQCIPCQEGRPALCEKGAESNAAGTLLHGGKRLHSETGEVNHHVGVSAFSEYVVVSRHSLVKVPKDIPFEKLALFGCAVITGVGAVINTANIKLGSTVAVVGLGGVGLSALLGAVAAGASRVVAVDINESKLKMAKELGATDTFLSKDPDVVNVIREQTGGGLDYTFETAGAVPAMEVAYGITKRGGTTITTGLPHPEHHFSFPYVTLTAEERTIKGSYVGSCVPKRDIPRFIDLFKQDRLAVDKLVADYITLDEINEGFDKLAKGEYSRIIIKM</sequence>
<dbReference type="AlphaFoldDB" id="A0A2U1JIM7"/>
<dbReference type="Pfam" id="PF08240">
    <property type="entry name" value="ADH_N"/>
    <property type="match status" value="1"/>
</dbReference>
<accession>A0A2U1JIM7</accession>
<evidence type="ECO:0000256" key="4">
    <source>
        <dbReference type="ARBA" id="ARBA00023002"/>
    </source>
</evidence>
<dbReference type="GO" id="GO:0051903">
    <property type="term" value="F:S-(hydroxymethyl)glutathione dehydrogenase [NAD(P)+] activity"/>
    <property type="evidence" value="ECO:0007669"/>
    <property type="project" value="TreeGrafter"/>
</dbReference>
<protein>
    <submittedName>
        <fullName evidence="9">Alcohol dehydrogenase</fullName>
    </submittedName>
</protein>
<dbReference type="PROSITE" id="PS00059">
    <property type="entry name" value="ADH_ZINC"/>
    <property type="match status" value="1"/>
</dbReference>
<dbReference type="CDD" id="cd08281">
    <property type="entry name" value="liver_ADH_like1"/>
    <property type="match status" value="1"/>
</dbReference>
<keyword evidence="10" id="KW-1185">Reference proteome</keyword>
<dbReference type="InterPro" id="IPR036291">
    <property type="entry name" value="NAD(P)-bd_dom_sf"/>
</dbReference>
<dbReference type="InterPro" id="IPR020843">
    <property type="entry name" value="ER"/>
</dbReference>
<evidence type="ECO:0000256" key="6">
    <source>
        <dbReference type="RuleBase" id="RU361277"/>
    </source>
</evidence>
<dbReference type="InterPro" id="IPR013149">
    <property type="entry name" value="ADH-like_C"/>
</dbReference>
<dbReference type="GO" id="GO:0005829">
    <property type="term" value="C:cytosol"/>
    <property type="evidence" value="ECO:0007669"/>
    <property type="project" value="TreeGrafter"/>
</dbReference>
<dbReference type="Gene3D" id="3.40.50.720">
    <property type="entry name" value="NAD(P)-binding Rossmann-like Domain"/>
    <property type="match status" value="1"/>
</dbReference>
<keyword evidence="2 6" id="KW-0479">Metal-binding</keyword>
<dbReference type="GO" id="GO:0046294">
    <property type="term" value="P:formaldehyde catabolic process"/>
    <property type="evidence" value="ECO:0007669"/>
    <property type="project" value="TreeGrafter"/>
</dbReference>
<evidence type="ECO:0000256" key="1">
    <source>
        <dbReference type="ARBA" id="ARBA00001947"/>
    </source>
</evidence>
<feature type="domain" description="Enoyl reductase (ER)" evidence="8">
    <location>
        <begin position="25"/>
        <end position="372"/>
    </location>
</feature>
<evidence type="ECO:0000256" key="3">
    <source>
        <dbReference type="ARBA" id="ARBA00022833"/>
    </source>
</evidence>
<name>A0A2U1JIM7_9BACI</name>
<dbReference type="SUPFAM" id="SSF51735">
    <property type="entry name" value="NAD(P)-binding Rossmann-fold domains"/>
    <property type="match status" value="1"/>
</dbReference>